<feature type="compositionally biased region" description="Pro residues" evidence="1">
    <location>
        <begin position="432"/>
        <end position="475"/>
    </location>
</feature>
<feature type="compositionally biased region" description="Polar residues" evidence="1">
    <location>
        <begin position="264"/>
        <end position="276"/>
    </location>
</feature>
<keyword evidence="4" id="KW-1185">Reference proteome</keyword>
<dbReference type="Gene3D" id="3.10.20.90">
    <property type="entry name" value="Phosphatidylinositol 3-kinase Catalytic Subunit, Chain A, domain 1"/>
    <property type="match status" value="1"/>
</dbReference>
<feature type="domain" description="PB1" evidence="2">
    <location>
        <begin position="14"/>
        <end position="71"/>
    </location>
</feature>
<dbReference type="EMBL" id="KN882043">
    <property type="protein sequence ID" value="KIY46113.1"/>
    <property type="molecule type" value="Genomic_DNA"/>
</dbReference>
<protein>
    <recommendedName>
        <fullName evidence="2">PB1 domain-containing protein</fullName>
    </recommendedName>
</protein>
<dbReference type="SUPFAM" id="SSF54277">
    <property type="entry name" value="CAD &amp; PB1 domains"/>
    <property type="match status" value="1"/>
</dbReference>
<proteinExistence type="predicted"/>
<reference evidence="3 4" key="1">
    <citation type="journal article" date="2015" name="Fungal Genet. Biol.">
        <title>Evolution of novel wood decay mechanisms in Agaricales revealed by the genome sequences of Fistulina hepatica and Cylindrobasidium torrendii.</title>
        <authorList>
            <person name="Floudas D."/>
            <person name="Held B.W."/>
            <person name="Riley R."/>
            <person name="Nagy L.G."/>
            <person name="Koehler G."/>
            <person name="Ransdell A.S."/>
            <person name="Younus H."/>
            <person name="Chow J."/>
            <person name="Chiniquy J."/>
            <person name="Lipzen A."/>
            <person name="Tritt A."/>
            <person name="Sun H."/>
            <person name="Haridas S."/>
            <person name="LaButti K."/>
            <person name="Ohm R.A."/>
            <person name="Kues U."/>
            <person name="Blanchette R.A."/>
            <person name="Grigoriev I.V."/>
            <person name="Minto R.E."/>
            <person name="Hibbett D.S."/>
        </authorList>
    </citation>
    <scope>NUCLEOTIDE SEQUENCE [LARGE SCALE GENOMIC DNA]</scope>
    <source>
        <strain evidence="3 4">ATCC 64428</strain>
    </source>
</reference>
<organism evidence="3 4">
    <name type="scientific">Fistulina hepatica ATCC 64428</name>
    <dbReference type="NCBI Taxonomy" id="1128425"/>
    <lineage>
        <taxon>Eukaryota</taxon>
        <taxon>Fungi</taxon>
        <taxon>Dikarya</taxon>
        <taxon>Basidiomycota</taxon>
        <taxon>Agaricomycotina</taxon>
        <taxon>Agaricomycetes</taxon>
        <taxon>Agaricomycetidae</taxon>
        <taxon>Agaricales</taxon>
        <taxon>Fistulinaceae</taxon>
        <taxon>Fistulina</taxon>
    </lineage>
</organism>
<dbReference type="Pfam" id="PF00564">
    <property type="entry name" value="PB1"/>
    <property type="match status" value="1"/>
</dbReference>
<dbReference type="OrthoDB" id="661148at2759"/>
<feature type="compositionally biased region" description="Pro residues" evidence="1">
    <location>
        <begin position="484"/>
        <end position="497"/>
    </location>
</feature>
<dbReference type="InterPro" id="IPR000270">
    <property type="entry name" value="PB1_dom"/>
</dbReference>
<dbReference type="Proteomes" id="UP000054144">
    <property type="component" value="Unassembled WGS sequence"/>
</dbReference>
<accession>A0A0D7A5L2</accession>
<gene>
    <name evidence="3" type="ORF">FISHEDRAFT_75957</name>
</gene>
<feature type="region of interest" description="Disordered" evidence="1">
    <location>
        <begin position="100"/>
        <end position="123"/>
    </location>
</feature>
<evidence type="ECO:0000313" key="3">
    <source>
        <dbReference type="EMBL" id="KIY46113.1"/>
    </source>
</evidence>
<feature type="compositionally biased region" description="Pro residues" evidence="1">
    <location>
        <begin position="406"/>
        <end position="417"/>
    </location>
</feature>
<evidence type="ECO:0000259" key="2">
    <source>
        <dbReference type="Pfam" id="PF00564"/>
    </source>
</evidence>
<feature type="region of interest" description="Disordered" evidence="1">
    <location>
        <begin position="401"/>
        <end position="517"/>
    </location>
</feature>
<dbReference type="AlphaFoldDB" id="A0A0D7A5L2"/>
<feature type="region of interest" description="Disordered" evidence="1">
    <location>
        <begin position="557"/>
        <end position="590"/>
    </location>
</feature>
<evidence type="ECO:0000256" key="1">
    <source>
        <dbReference type="SAM" id="MobiDB-lite"/>
    </source>
</evidence>
<sequence length="768" mass="82360">MSSSANSNVATFNCKFTRPGGSTRKAVFPTVSWPELAARVSVLFEIPEDQVAVQYVDLDNDNVTISTQLELIDYYSTMYQPTQAARFTVIDLGANSTRRSAASSVRAETAQSTQPPLRNTFGGSGPFDLGGEWTSIPQDMRSFAFDVPEDDEVRFVEINSNGPSSHHTGQSHTSEQPKVDKGKGRAASLSGSVASLVAPSTESLLAEQAPRKPSVHIFATPSPKAAELETKQSDDAHSIHSFHDDAIHAESTPKSVVKEVSEQRPGSGTASRTESVQGARVVDSACEVTPQAASFSTLPTTTVDDPPLPDIESHPAPSLTADVASLLQSVASVFGAHPEVAGAFQNIIQNATNGSYWATHREAVSRAASEFAQTATAQAEEEAGRRVAELLGNLFRILSIDNTGAPPGPPPHVPPGRLPLRRQGTINSIFNHPPPPFGGPGGPPPSFGGPGGPPPPFGSPGGLPPFARPPPPPGHPGHFIPNMFGPPPPPQSMPSHPPFESTFPGRTDFPARVPLPPRQTEEQPVIYSQPVSQSNPHELRAQVEAAKLLYKAEKGRYREARERRRQQRQGNHIQHVEALPQSALDESPASPSARVMVSNARGDFPEMEMYSVPPHWRPPRRANTMPTRAGRGAPSVQSPVYEPPVLPSVQPPQAFPYIPPPQTPSVHAPTPAAVSAPVLPLDTINVQTAQSPIAGPSTIPPSFERVTRRLAEMGITIEHYPALEDNVRDLLPSGPMSREYEDDIVTTVVERFLNRTPPSPSDSSVKSR</sequence>
<feature type="compositionally biased region" description="Polar residues" evidence="1">
    <location>
        <begin position="158"/>
        <end position="174"/>
    </location>
</feature>
<feature type="region of interest" description="Disordered" evidence="1">
    <location>
        <begin position="246"/>
        <end position="278"/>
    </location>
</feature>
<evidence type="ECO:0000313" key="4">
    <source>
        <dbReference type="Proteomes" id="UP000054144"/>
    </source>
</evidence>
<name>A0A0D7A5L2_9AGAR</name>
<feature type="region of interest" description="Disordered" evidence="1">
    <location>
        <begin position="158"/>
        <end position="187"/>
    </location>
</feature>